<organism evidence="1 2">
    <name type="scientific">Deinococcus aluminii</name>
    <dbReference type="NCBI Taxonomy" id="1656885"/>
    <lineage>
        <taxon>Bacteria</taxon>
        <taxon>Thermotogati</taxon>
        <taxon>Deinococcota</taxon>
        <taxon>Deinococci</taxon>
        <taxon>Deinococcales</taxon>
        <taxon>Deinococcaceae</taxon>
        <taxon>Deinococcus</taxon>
    </lineage>
</organism>
<name>A0ABP9XG75_9DEIO</name>
<gene>
    <name evidence="1" type="ORF">Dalu01_02782</name>
</gene>
<reference evidence="1 2" key="1">
    <citation type="submission" date="2024-02" db="EMBL/GenBank/DDBJ databases">
        <title>Deinococcus aluminii NBRC 112889.</title>
        <authorList>
            <person name="Ichikawa N."/>
            <person name="Katano-Makiyama Y."/>
            <person name="Hidaka K."/>
        </authorList>
    </citation>
    <scope>NUCLEOTIDE SEQUENCE [LARGE SCALE GENOMIC DNA]</scope>
    <source>
        <strain evidence="1 2">NBRC 112889</strain>
    </source>
</reference>
<comment type="caution">
    <text evidence="1">The sequence shown here is derived from an EMBL/GenBank/DDBJ whole genome shotgun (WGS) entry which is preliminary data.</text>
</comment>
<protein>
    <recommendedName>
        <fullName evidence="3">Transposase</fullName>
    </recommendedName>
</protein>
<dbReference type="Proteomes" id="UP001404956">
    <property type="component" value="Unassembled WGS sequence"/>
</dbReference>
<keyword evidence="2" id="KW-1185">Reference proteome</keyword>
<accession>A0ABP9XG75</accession>
<proteinExistence type="predicted"/>
<dbReference type="EMBL" id="BAABRV010000007">
    <property type="protein sequence ID" value="GAA5534374.1"/>
    <property type="molecule type" value="Genomic_DNA"/>
</dbReference>
<sequence>MANSAGGRVTATPYDENAYDQRWLDELNQWTWQQVPGTHRWQTKGRCPRCHHETELEVEATVSLAPSAFPGSSGRLIHSPPATVEFRCFCDETHKKGKTGCGLRIPGMRGP</sequence>
<evidence type="ECO:0000313" key="1">
    <source>
        <dbReference type="EMBL" id="GAA5534374.1"/>
    </source>
</evidence>
<evidence type="ECO:0008006" key="3">
    <source>
        <dbReference type="Google" id="ProtNLM"/>
    </source>
</evidence>
<evidence type="ECO:0000313" key="2">
    <source>
        <dbReference type="Proteomes" id="UP001404956"/>
    </source>
</evidence>